<dbReference type="OrthoDB" id="9150494at2"/>
<name>A0A1W6L847_9BURK</name>
<dbReference type="Gene3D" id="1.25.40.10">
    <property type="entry name" value="Tetratricopeptide repeat domain"/>
    <property type="match status" value="1"/>
</dbReference>
<dbReference type="Gene3D" id="3.40.50.300">
    <property type="entry name" value="P-loop containing nucleotide triphosphate hydrolases"/>
    <property type="match status" value="1"/>
</dbReference>
<dbReference type="InterPro" id="IPR003593">
    <property type="entry name" value="AAA+_ATPase"/>
</dbReference>
<dbReference type="Pfam" id="PF13191">
    <property type="entry name" value="AAA_16"/>
    <property type="match status" value="1"/>
</dbReference>
<accession>A0A1W6L847</accession>
<dbReference type="Pfam" id="PF03704">
    <property type="entry name" value="BTAD"/>
    <property type="match status" value="1"/>
</dbReference>
<proteinExistence type="predicted"/>
<gene>
    <name evidence="1" type="ORF">A4W93_10995</name>
</gene>
<dbReference type="KEGG" id="rgu:A4W93_10995"/>
<dbReference type="SMART" id="SM01043">
    <property type="entry name" value="BTAD"/>
    <property type="match status" value="1"/>
</dbReference>
<dbReference type="InterPro" id="IPR005158">
    <property type="entry name" value="BTAD"/>
</dbReference>
<dbReference type="SUPFAM" id="SSF52540">
    <property type="entry name" value="P-loop containing nucleoside triphosphate hydrolases"/>
    <property type="match status" value="1"/>
</dbReference>
<dbReference type="Proteomes" id="UP000193427">
    <property type="component" value="Chromosome"/>
</dbReference>
<dbReference type="STRING" id="946333.A4W93_10995"/>
<sequence length="789" mass="84136">MTTDTLDIRLLGTPGWAVDGSFAPIADPRAAVLVAMIVLDGPLPRTRAAEIFWPRSEGKARTNLRVLLHRVQHAMGGRLFAPGDRLTLLPHVTVDLAGSDADLVDRCLDLGPSNVGLLGGVDMADLPEASRWLSDARRQLEQRVVRCHVAWLETHRGSEHLARAAAVAESLVSIDPLGEIGYREQMRIHVERGDRAGALAAFERCRRELKEHLGTAPDPQTTALHRSILRVRDDHGAPADSPAPRPLLQRERELGDMDKALSTRRVVIVEGPSGAGKSALLREFARRQPAFYWAIEPADGAAPLAALVRLATRVGQMSAPSTHKAAMGRALEFVKGLQRLDPDEVSASHLQGLALGTARTAGVLQQAGYRTVILDDVHLLDDTSIDVLVHVMQASRELMPWCDFVLAYRPMRGRRKVRALCEKLALDGRLHLIHPGALRRDAVLALMGHEPDAVPAVQAAADRLVAMSGGTPGVLVEMISLQTHAAREPEPASLPPQIRSILLERLRSCSSTAEGLAQLASVAGASFSVGLAAKIAGLSSWKVAEKWNELLLAGVFDARGFAFPMIEAAVRDSVPDAVRQFMHGEVARGLEHEGAPPDRLAFHWQQAGDTTRAAQFGRAAAAACLRRGDLDGAIGALEKIVFAPGGSCADGEPLALLQLAALYLQGHRLDRITEVLEAAARSPAGPLERGARTALGGRTLLAMREHGAASAALASALPLLEGDLRLQRAVTCWAARAARLAGADLPDGLGPDVFAGVASELAWDPDALPVHTPADGRACLADLQAAATA</sequence>
<dbReference type="InterPro" id="IPR011990">
    <property type="entry name" value="TPR-like_helical_dom_sf"/>
</dbReference>
<dbReference type="InterPro" id="IPR041664">
    <property type="entry name" value="AAA_16"/>
</dbReference>
<dbReference type="AlphaFoldDB" id="A0A1W6L847"/>
<organism evidence="1 2">
    <name type="scientific">Piscinibacter gummiphilus</name>
    <dbReference type="NCBI Taxonomy" id="946333"/>
    <lineage>
        <taxon>Bacteria</taxon>
        <taxon>Pseudomonadati</taxon>
        <taxon>Pseudomonadota</taxon>
        <taxon>Betaproteobacteria</taxon>
        <taxon>Burkholderiales</taxon>
        <taxon>Sphaerotilaceae</taxon>
        <taxon>Piscinibacter</taxon>
    </lineage>
</organism>
<dbReference type="RefSeq" id="WP_085750655.1">
    <property type="nucleotide sequence ID" value="NZ_BSPR01000023.1"/>
</dbReference>
<dbReference type="SUPFAM" id="SSF48452">
    <property type="entry name" value="TPR-like"/>
    <property type="match status" value="1"/>
</dbReference>
<evidence type="ECO:0000313" key="1">
    <source>
        <dbReference type="EMBL" id="ARN20384.1"/>
    </source>
</evidence>
<dbReference type="SMART" id="SM00382">
    <property type="entry name" value="AAA"/>
    <property type="match status" value="1"/>
</dbReference>
<reference evidence="1 2" key="1">
    <citation type="submission" date="2016-04" db="EMBL/GenBank/DDBJ databases">
        <title>Complete genome sequence of natural rubber-degrading, novel Gram-negative bacterium, Rhizobacter gummiphilus strain NS21.</title>
        <authorList>
            <person name="Tabata M."/>
            <person name="Kasai D."/>
            <person name="Fukuda M."/>
        </authorList>
    </citation>
    <scope>NUCLEOTIDE SEQUENCE [LARGE SCALE GENOMIC DNA]</scope>
    <source>
        <strain evidence="1 2">NS21</strain>
    </source>
</reference>
<dbReference type="InterPro" id="IPR027417">
    <property type="entry name" value="P-loop_NTPase"/>
</dbReference>
<protein>
    <submittedName>
        <fullName evidence="1">Uncharacterized protein</fullName>
    </submittedName>
</protein>
<evidence type="ECO:0000313" key="2">
    <source>
        <dbReference type="Proteomes" id="UP000193427"/>
    </source>
</evidence>
<dbReference type="PANTHER" id="PTHR35807">
    <property type="entry name" value="TRANSCRIPTIONAL REGULATOR REDD-RELATED"/>
    <property type="match status" value="1"/>
</dbReference>
<keyword evidence="2" id="KW-1185">Reference proteome</keyword>
<dbReference type="EMBL" id="CP015118">
    <property type="protein sequence ID" value="ARN20384.1"/>
    <property type="molecule type" value="Genomic_DNA"/>
</dbReference>
<dbReference type="InterPro" id="IPR051677">
    <property type="entry name" value="AfsR-DnrI-RedD_regulator"/>
</dbReference>